<sequence>MNMPGNPPVGGLDTCGYSAVPPTHSHPAGTPTPASTLQTMSAHPLPADQDNQDTSDLHFEILSLSRLEALLEVEQSAYSHPWTRGNFIDAMASGYQIQVLLNGDELLGYFVAMQGVDEVHLLNITVSPQYQRQGLAHLMLQALVLWARAQNAQWLWLEVRVSNARARDIYEKFGFQRVGERKRYYPADMGEREDAIVMSIKL</sequence>
<gene>
    <name evidence="7" type="ORF">SDC9_112867</name>
</gene>
<evidence type="ECO:0000256" key="5">
    <source>
        <dbReference type="SAM" id="MobiDB-lite"/>
    </source>
</evidence>
<proteinExistence type="inferred from homology"/>
<comment type="caution">
    <text evidence="7">The sequence shown here is derived from an EMBL/GenBank/DDBJ whole genome shotgun (WGS) entry which is preliminary data.</text>
</comment>
<dbReference type="CDD" id="cd04301">
    <property type="entry name" value="NAT_SF"/>
    <property type="match status" value="1"/>
</dbReference>
<feature type="compositionally biased region" description="Polar residues" evidence="5">
    <location>
        <begin position="32"/>
        <end position="41"/>
    </location>
</feature>
<dbReference type="AlphaFoldDB" id="A0A645BRW0"/>
<dbReference type="NCBIfam" id="TIGR01575">
    <property type="entry name" value="rimI"/>
    <property type="match status" value="1"/>
</dbReference>
<dbReference type="PANTHER" id="PTHR43420">
    <property type="entry name" value="ACETYLTRANSFERASE"/>
    <property type="match status" value="1"/>
</dbReference>
<evidence type="ECO:0000313" key="7">
    <source>
        <dbReference type="EMBL" id="MPM65963.1"/>
    </source>
</evidence>
<protein>
    <recommendedName>
        <fullName evidence="6">N-acetyltransferase domain-containing protein</fullName>
    </recommendedName>
</protein>
<feature type="domain" description="N-acetyltransferase" evidence="6">
    <location>
        <begin position="57"/>
        <end position="202"/>
    </location>
</feature>
<dbReference type="Pfam" id="PF00583">
    <property type="entry name" value="Acetyltransf_1"/>
    <property type="match status" value="1"/>
</dbReference>
<evidence type="ECO:0000256" key="3">
    <source>
        <dbReference type="ARBA" id="ARBA00022679"/>
    </source>
</evidence>
<dbReference type="EMBL" id="VSSQ01020809">
    <property type="protein sequence ID" value="MPM65963.1"/>
    <property type="molecule type" value="Genomic_DNA"/>
</dbReference>
<dbReference type="PANTHER" id="PTHR43420:SF44">
    <property type="entry name" value="ACETYLTRANSFERASE YPEA"/>
    <property type="match status" value="1"/>
</dbReference>
<keyword evidence="2" id="KW-0963">Cytoplasm</keyword>
<keyword evidence="3" id="KW-0808">Transferase</keyword>
<evidence type="ECO:0000256" key="2">
    <source>
        <dbReference type="ARBA" id="ARBA00022490"/>
    </source>
</evidence>
<dbReference type="SUPFAM" id="SSF55729">
    <property type="entry name" value="Acyl-CoA N-acyltransferases (Nat)"/>
    <property type="match status" value="1"/>
</dbReference>
<dbReference type="InterPro" id="IPR050680">
    <property type="entry name" value="YpeA/RimI_acetyltransf"/>
</dbReference>
<dbReference type="InterPro" id="IPR016181">
    <property type="entry name" value="Acyl_CoA_acyltransferase"/>
</dbReference>
<feature type="region of interest" description="Disordered" evidence="5">
    <location>
        <begin position="1"/>
        <end position="51"/>
    </location>
</feature>
<dbReference type="InterPro" id="IPR043690">
    <property type="entry name" value="RimI"/>
</dbReference>
<name>A0A645BRW0_9ZZZZ</name>
<dbReference type="PROSITE" id="PS51186">
    <property type="entry name" value="GNAT"/>
    <property type="match status" value="1"/>
</dbReference>
<dbReference type="Gene3D" id="3.40.630.30">
    <property type="match status" value="1"/>
</dbReference>
<dbReference type="InterPro" id="IPR006464">
    <property type="entry name" value="AcTrfase_RimI/Ard1"/>
</dbReference>
<organism evidence="7">
    <name type="scientific">bioreactor metagenome</name>
    <dbReference type="NCBI Taxonomy" id="1076179"/>
    <lineage>
        <taxon>unclassified sequences</taxon>
        <taxon>metagenomes</taxon>
        <taxon>ecological metagenomes</taxon>
    </lineage>
</organism>
<evidence type="ECO:0000256" key="4">
    <source>
        <dbReference type="ARBA" id="ARBA00023315"/>
    </source>
</evidence>
<dbReference type="HAMAP" id="MF_02210">
    <property type="entry name" value="RimI"/>
    <property type="match status" value="1"/>
</dbReference>
<keyword evidence="4" id="KW-0012">Acyltransferase</keyword>
<evidence type="ECO:0000259" key="6">
    <source>
        <dbReference type="PROSITE" id="PS51186"/>
    </source>
</evidence>
<accession>A0A645BRW0</accession>
<evidence type="ECO:0000256" key="1">
    <source>
        <dbReference type="ARBA" id="ARBA00005395"/>
    </source>
</evidence>
<reference evidence="7" key="1">
    <citation type="submission" date="2019-08" db="EMBL/GenBank/DDBJ databases">
        <authorList>
            <person name="Kucharzyk K."/>
            <person name="Murdoch R.W."/>
            <person name="Higgins S."/>
            <person name="Loffler F."/>
        </authorList>
    </citation>
    <scope>NUCLEOTIDE SEQUENCE</scope>
</reference>
<dbReference type="GO" id="GO:0008080">
    <property type="term" value="F:N-acetyltransferase activity"/>
    <property type="evidence" value="ECO:0007669"/>
    <property type="project" value="InterPro"/>
</dbReference>
<dbReference type="InterPro" id="IPR000182">
    <property type="entry name" value="GNAT_dom"/>
</dbReference>
<comment type="similarity">
    <text evidence="1">Belongs to the acetyltransferase family. RimI subfamily.</text>
</comment>